<dbReference type="PANTHER" id="PTHR30544:SF5">
    <property type="entry name" value="RADICAL SAM CORE DOMAIN-CONTAINING PROTEIN"/>
    <property type="match status" value="1"/>
</dbReference>
<evidence type="ECO:0000259" key="13">
    <source>
        <dbReference type="PROSITE" id="PS51918"/>
    </source>
</evidence>
<dbReference type="GO" id="GO:0051539">
    <property type="term" value="F:4 iron, 4 sulfur cluster binding"/>
    <property type="evidence" value="ECO:0007669"/>
    <property type="project" value="UniProtKB-UniRule"/>
</dbReference>
<comment type="subcellular location">
    <subcellularLocation>
        <location evidence="1 11">Cytoplasm</location>
    </subcellularLocation>
</comment>
<feature type="binding site" evidence="11">
    <location>
        <position position="142"/>
    </location>
    <ligand>
        <name>[4Fe-4S] cluster</name>
        <dbReference type="ChEBI" id="CHEBI:49883"/>
        <note>4Fe-4S-S-AdoMet</note>
    </ligand>
</feature>
<keyword evidence="11" id="KW-0819">tRNA processing</keyword>
<keyword evidence="9 11" id="KW-0408">Iron</keyword>
<evidence type="ECO:0000256" key="5">
    <source>
        <dbReference type="ARBA" id="ARBA00022603"/>
    </source>
</evidence>
<evidence type="ECO:0000256" key="1">
    <source>
        <dbReference type="ARBA" id="ARBA00004496"/>
    </source>
</evidence>
<dbReference type="GO" id="GO:0019843">
    <property type="term" value="F:rRNA binding"/>
    <property type="evidence" value="ECO:0007669"/>
    <property type="project" value="UniProtKB-UniRule"/>
</dbReference>
<dbReference type="GO" id="GO:0000049">
    <property type="term" value="F:tRNA binding"/>
    <property type="evidence" value="ECO:0007669"/>
    <property type="project" value="UniProtKB-UniRule"/>
</dbReference>
<keyword evidence="3 11" id="KW-0963">Cytoplasm</keyword>
<organism evidence="14 15">
    <name type="scientific">Aeromicrobium marinum DSM 15272</name>
    <dbReference type="NCBI Taxonomy" id="585531"/>
    <lineage>
        <taxon>Bacteria</taxon>
        <taxon>Bacillati</taxon>
        <taxon>Actinomycetota</taxon>
        <taxon>Actinomycetes</taxon>
        <taxon>Propionibacteriales</taxon>
        <taxon>Nocardioidaceae</taxon>
        <taxon>Aeromicrobium</taxon>
    </lineage>
</organism>
<keyword evidence="4 11" id="KW-0698">rRNA processing</keyword>
<dbReference type="GO" id="GO:0070475">
    <property type="term" value="P:rRNA base methylation"/>
    <property type="evidence" value="ECO:0007669"/>
    <property type="project" value="UniProtKB-UniRule"/>
</dbReference>
<evidence type="ECO:0000256" key="6">
    <source>
        <dbReference type="ARBA" id="ARBA00022679"/>
    </source>
</evidence>
<evidence type="ECO:0000256" key="9">
    <source>
        <dbReference type="ARBA" id="ARBA00023004"/>
    </source>
</evidence>
<keyword evidence="8 11" id="KW-0479">Metal-binding</keyword>
<dbReference type="EMBL" id="ACLF03000006">
    <property type="protein sequence ID" value="EFQ83166.1"/>
    <property type="molecule type" value="Genomic_DNA"/>
</dbReference>
<evidence type="ECO:0000313" key="15">
    <source>
        <dbReference type="Proteomes" id="UP000003111"/>
    </source>
</evidence>
<dbReference type="InterPro" id="IPR058240">
    <property type="entry name" value="rSAM_sf"/>
</dbReference>
<dbReference type="Gene3D" id="1.10.150.530">
    <property type="match status" value="1"/>
</dbReference>
<dbReference type="PROSITE" id="PS51918">
    <property type="entry name" value="RADICAL_SAM"/>
    <property type="match status" value="1"/>
</dbReference>
<dbReference type="Proteomes" id="UP000003111">
    <property type="component" value="Unassembled WGS sequence"/>
</dbReference>
<dbReference type="EC" id="2.1.1.192" evidence="11"/>
<protein>
    <recommendedName>
        <fullName evidence="11">Probable dual-specificity RNA methyltransferase RlmN</fullName>
        <ecNumber evidence="11">2.1.1.192</ecNumber>
    </recommendedName>
    <alternativeName>
        <fullName evidence="11">23S rRNA (adenine(2503)-C(2))-methyltransferase</fullName>
    </alternativeName>
    <alternativeName>
        <fullName evidence="11">23S rRNA m2A2503 methyltransferase</fullName>
    </alternativeName>
    <alternativeName>
        <fullName evidence="11">Ribosomal RNA large subunit methyltransferase N</fullName>
    </alternativeName>
    <alternativeName>
        <fullName evidence="11">tRNA (adenine(37)-C(2))-methyltransferase</fullName>
    </alternativeName>
    <alternativeName>
        <fullName evidence="11">tRNA m2A37 methyltransferase</fullName>
    </alternativeName>
</protein>
<dbReference type="STRING" id="585531.HMPREF0063_12375"/>
<comment type="miscellaneous">
    <text evidence="11">Reaction proceeds by a ping-pong mechanism involving intermediate methylation of a conserved cysteine residue.</text>
</comment>
<evidence type="ECO:0000256" key="2">
    <source>
        <dbReference type="ARBA" id="ARBA00022485"/>
    </source>
</evidence>
<dbReference type="PANTHER" id="PTHR30544">
    <property type="entry name" value="23S RRNA METHYLTRANSFERASE"/>
    <property type="match status" value="1"/>
</dbReference>
<dbReference type="NCBIfam" id="TIGR00048">
    <property type="entry name" value="rRNA_mod_RlmN"/>
    <property type="match status" value="1"/>
</dbReference>
<dbReference type="CDD" id="cd01335">
    <property type="entry name" value="Radical_SAM"/>
    <property type="match status" value="1"/>
</dbReference>
<feature type="binding site" evidence="11">
    <location>
        <position position="138"/>
    </location>
    <ligand>
        <name>[4Fe-4S] cluster</name>
        <dbReference type="ChEBI" id="CHEBI:49883"/>
        <note>4Fe-4S-S-AdoMet</note>
    </ligand>
</feature>
<keyword evidence="2 11" id="KW-0004">4Fe-4S</keyword>
<name>E2SD63_9ACTN</name>
<evidence type="ECO:0000256" key="4">
    <source>
        <dbReference type="ARBA" id="ARBA00022552"/>
    </source>
</evidence>
<dbReference type="InterPro" id="IPR013785">
    <property type="entry name" value="Aldolase_TIM"/>
</dbReference>
<dbReference type="AlphaFoldDB" id="E2SD63"/>
<feature type="binding site" evidence="11">
    <location>
        <position position="227"/>
    </location>
    <ligand>
        <name>S-adenosyl-L-methionine</name>
        <dbReference type="ChEBI" id="CHEBI:59789"/>
    </ligand>
</feature>
<evidence type="ECO:0000313" key="14">
    <source>
        <dbReference type="EMBL" id="EFQ83166.1"/>
    </source>
</evidence>
<feature type="binding site" evidence="11">
    <location>
        <begin position="250"/>
        <end position="252"/>
    </location>
    <ligand>
        <name>S-adenosyl-L-methionine</name>
        <dbReference type="ChEBI" id="CHEBI:59789"/>
    </ligand>
</feature>
<comment type="function">
    <text evidence="11">Specifically methylates position 2 of adenine 2503 in 23S rRNA and position 2 of adenine 37 in tRNAs.</text>
</comment>
<dbReference type="GO" id="GO:0030488">
    <property type="term" value="P:tRNA methylation"/>
    <property type="evidence" value="ECO:0007669"/>
    <property type="project" value="UniProtKB-UniRule"/>
</dbReference>
<evidence type="ECO:0000256" key="10">
    <source>
        <dbReference type="ARBA" id="ARBA00023014"/>
    </source>
</evidence>
<evidence type="ECO:0000256" key="7">
    <source>
        <dbReference type="ARBA" id="ARBA00022691"/>
    </source>
</evidence>
<keyword evidence="10 11" id="KW-0411">Iron-sulfur</keyword>
<keyword evidence="5 11" id="KW-0489">Methyltransferase</keyword>
<feature type="binding site" evidence="11">
    <location>
        <position position="330"/>
    </location>
    <ligand>
        <name>S-adenosyl-L-methionine</name>
        <dbReference type="ChEBI" id="CHEBI:59789"/>
    </ligand>
</feature>
<comment type="caution">
    <text evidence="11">Lacks conserved residue(s) required for the propagation of feature annotation.</text>
</comment>
<dbReference type="InterPro" id="IPR007197">
    <property type="entry name" value="rSAM"/>
</dbReference>
<evidence type="ECO:0000256" key="8">
    <source>
        <dbReference type="ARBA" id="ARBA00022723"/>
    </source>
</evidence>
<keyword evidence="15" id="KW-1185">Reference proteome</keyword>
<comment type="catalytic activity">
    <reaction evidence="11">
        <text>adenosine(37) in tRNA + 2 reduced [2Fe-2S]-[ferredoxin] + 2 S-adenosyl-L-methionine = 2-methyladenosine(37) in tRNA + 5'-deoxyadenosine + L-methionine + 2 oxidized [2Fe-2S]-[ferredoxin] + S-adenosyl-L-homocysteine</text>
        <dbReference type="Rhea" id="RHEA:43332"/>
        <dbReference type="Rhea" id="RHEA-COMP:10000"/>
        <dbReference type="Rhea" id="RHEA-COMP:10001"/>
        <dbReference type="Rhea" id="RHEA-COMP:10162"/>
        <dbReference type="Rhea" id="RHEA-COMP:10485"/>
        <dbReference type="ChEBI" id="CHEBI:17319"/>
        <dbReference type="ChEBI" id="CHEBI:33737"/>
        <dbReference type="ChEBI" id="CHEBI:33738"/>
        <dbReference type="ChEBI" id="CHEBI:57844"/>
        <dbReference type="ChEBI" id="CHEBI:57856"/>
        <dbReference type="ChEBI" id="CHEBI:59789"/>
        <dbReference type="ChEBI" id="CHEBI:74411"/>
        <dbReference type="ChEBI" id="CHEBI:74497"/>
        <dbReference type="EC" id="2.1.1.192"/>
    </reaction>
</comment>
<dbReference type="PIRSF" id="PIRSF006004">
    <property type="entry name" value="CHP00048"/>
    <property type="match status" value="1"/>
</dbReference>
<dbReference type="HOGENOM" id="CLU_029101_0_2_11"/>
<dbReference type="SFLD" id="SFLDF00275">
    <property type="entry name" value="adenosine_C2_methyltransferase"/>
    <property type="match status" value="1"/>
</dbReference>
<proteinExistence type="inferred from homology"/>
<evidence type="ECO:0000256" key="12">
    <source>
        <dbReference type="SAM" id="MobiDB-lite"/>
    </source>
</evidence>
<feature type="active site" description="S-methylcysteine intermediate" evidence="11">
    <location>
        <position position="373"/>
    </location>
</feature>
<dbReference type="HAMAP" id="MF_01849">
    <property type="entry name" value="RNA_methyltr_RlmN"/>
    <property type="match status" value="1"/>
</dbReference>
<evidence type="ECO:0000256" key="3">
    <source>
        <dbReference type="ARBA" id="ARBA00022490"/>
    </source>
</evidence>
<feature type="binding site" evidence="11">
    <location>
        <begin position="193"/>
        <end position="194"/>
    </location>
    <ligand>
        <name>S-adenosyl-L-methionine</name>
        <dbReference type="ChEBI" id="CHEBI:59789"/>
    </ligand>
</feature>
<dbReference type="InterPro" id="IPR027492">
    <property type="entry name" value="RNA_MTrfase_RlmN"/>
</dbReference>
<feature type="active site" description="Proton acceptor" evidence="11">
    <location>
        <position position="113"/>
    </location>
</feature>
<keyword evidence="7 11" id="KW-0949">S-adenosyl-L-methionine</keyword>
<comment type="catalytic activity">
    <reaction evidence="11">
        <text>adenosine(2503) in 23S rRNA + 2 reduced [2Fe-2S]-[ferredoxin] + 2 S-adenosyl-L-methionine = 2-methyladenosine(2503) in 23S rRNA + 5'-deoxyadenosine + L-methionine + 2 oxidized [2Fe-2S]-[ferredoxin] + S-adenosyl-L-homocysteine</text>
        <dbReference type="Rhea" id="RHEA:42916"/>
        <dbReference type="Rhea" id="RHEA-COMP:10000"/>
        <dbReference type="Rhea" id="RHEA-COMP:10001"/>
        <dbReference type="Rhea" id="RHEA-COMP:10152"/>
        <dbReference type="Rhea" id="RHEA-COMP:10282"/>
        <dbReference type="ChEBI" id="CHEBI:17319"/>
        <dbReference type="ChEBI" id="CHEBI:33737"/>
        <dbReference type="ChEBI" id="CHEBI:33738"/>
        <dbReference type="ChEBI" id="CHEBI:57844"/>
        <dbReference type="ChEBI" id="CHEBI:57856"/>
        <dbReference type="ChEBI" id="CHEBI:59789"/>
        <dbReference type="ChEBI" id="CHEBI:74411"/>
        <dbReference type="ChEBI" id="CHEBI:74497"/>
        <dbReference type="EC" id="2.1.1.192"/>
    </reaction>
</comment>
<dbReference type="FunFam" id="3.20.20.70:FF:000014">
    <property type="entry name" value="Probable dual-specificity RNA methyltransferase RlmN"/>
    <property type="match status" value="1"/>
</dbReference>
<comment type="similarity">
    <text evidence="11">Belongs to the radical SAM superfamily. RlmN family.</text>
</comment>
<dbReference type="SFLD" id="SFLDS00029">
    <property type="entry name" value="Radical_SAM"/>
    <property type="match status" value="1"/>
</dbReference>
<dbReference type="SUPFAM" id="SSF102114">
    <property type="entry name" value="Radical SAM enzymes"/>
    <property type="match status" value="1"/>
</dbReference>
<accession>E2SD63</accession>
<feature type="region of interest" description="Disordered" evidence="12">
    <location>
        <begin position="1"/>
        <end position="26"/>
    </location>
</feature>
<dbReference type="Pfam" id="PF04055">
    <property type="entry name" value="Radical_SAM"/>
    <property type="match status" value="1"/>
</dbReference>
<dbReference type="RefSeq" id="WP_007077467.1">
    <property type="nucleotide sequence ID" value="NZ_CM001024.1"/>
</dbReference>
<dbReference type="OrthoDB" id="9793973at2"/>
<dbReference type="SFLD" id="SFLDG01062">
    <property type="entry name" value="methyltransferase_(Class_A)"/>
    <property type="match status" value="1"/>
</dbReference>
<dbReference type="GO" id="GO:0005737">
    <property type="term" value="C:cytoplasm"/>
    <property type="evidence" value="ECO:0007669"/>
    <property type="project" value="UniProtKB-SubCell"/>
</dbReference>
<dbReference type="GO" id="GO:0046872">
    <property type="term" value="F:metal ion binding"/>
    <property type="evidence" value="ECO:0007669"/>
    <property type="project" value="UniProtKB-KW"/>
</dbReference>
<feature type="domain" description="Radical SAM core" evidence="13">
    <location>
        <begin position="124"/>
        <end position="368"/>
    </location>
</feature>
<gene>
    <name evidence="11 14" type="primary">rlmN</name>
    <name evidence="14" type="ORF">HMPREF0063_12375</name>
</gene>
<dbReference type="GO" id="GO:0002935">
    <property type="term" value="F:tRNA (adenine(37)-C2)-methyltransferase activity"/>
    <property type="evidence" value="ECO:0007669"/>
    <property type="project" value="UniProtKB-UniRule"/>
</dbReference>
<evidence type="ECO:0000256" key="11">
    <source>
        <dbReference type="HAMAP-Rule" id="MF_01849"/>
    </source>
</evidence>
<sequence length="380" mass="41071">MTDEPRKPLPLVFEAPRGRGKPPRHLADLSTEERTAAAAELGEPAFRVKQVAHHYYARLERDPAAMTDLPAANRDRIAAALLPTLLDPVRTMEADRGTTVKNLWRLFDGALVESVLMRYLSADGPGRATICVSSQAGCGMACPFCATGQGGLQRNMSTAEIVDQVVDAAGRMARGEVAGGPGRLSNVVFMGMGEPMANYRAVVGAIRRMVAPAPDGLGLSARNITLSTVGLVPRIRQLTEEGIPVTLAVSLHAPDDELRDTLVPINTRWKVDEVVDAARAYFDATGRRVSIEYAMMRDINDQAWRADLLGDVLTARGGIGWVHVNLIPLNPTPGSKWTASRREDEREFVRRLEAKGISTTVRDTRGSDIDGACGQLAAAE</sequence>
<dbReference type="InterPro" id="IPR004383">
    <property type="entry name" value="rRNA_lsu_MTrfase_RlmN/Cfr"/>
</dbReference>
<dbReference type="GO" id="GO:0070040">
    <property type="term" value="F:rRNA (adenine(2503)-C2-)-methyltransferase activity"/>
    <property type="evidence" value="ECO:0007669"/>
    <property type="project" value="UniProtKB-UniRule"/>
</dbReference>
<reference evidence="14" key="1">
    <citation type="submission" date="2010-08" db="EMBL/GenBank/DDBJ databases">
        <authorList>
            <person name="Muzny D."/>
            <person name="Qin X."/>
            <person name="Buhay C."/>
            <person name="Dugan-Rocha S."/>
            <person name="Ding Y."/>
            <person name="Chen G."/>
            <person name="Hawes A."/>
            <person name="Holder M."/>
            <person name="Jhangiani S."/>
            <person name="Johnson A."/>
            <person name="Khan Z."/>
            <person name="Li Z."/>
            <person name="Liu W."/>
            <person name="Liu X."/>
            <person name="Perez L."/>
            <person name="Shen H."/>
            <person name="Wang Q."/>
            <person name="Watt J."/>
            <person name="Xi L."/>
            <person name="Xin Y."/>
            <person name="Zhou J."/>
            <person name="Deng J."/>
            <person name="Jiang H."/>
            <person name="Liu Y."/>
            <person name="Qu J."/>
            <person name="Song X.-Z."/>
            <person name="Zhang L."/>
            <person name="Villasana D."/>
            <person name="Johnson A."/>
            <person name="Liu J."/>
            <person name="Liyanage D."/>
            <person name="Lorensuhewa L."/>
            <person name="Robinson T."/>
            <person name="Song A."/>
            <person name="Song B.-B."/>
            <person name="Dinh H."/>
            <person name="Thornton R."/>
            <person name="Coyle M."/>
            <person name="Francisco L."/>
            <person name="Jackson L."/>
            <person name="Javaid M."/>
            <person name="Korchina V."/>
            <person name="Kovar C."/>
            <person name="Mata R."/>
            <person name="Mathew T."/>
            <person name="Ngo R."/>
            <person name="Nguyen L."/>
            <person name="Nguyen N."/>
            <person name="Okwuonu G."/>
            <person name="Ongeri F."/>
            <person name="Pham C."/>
            <person name="Simmons D."/>
            <person name="Wilczek-Boney K."/>
            <person name="Hale W."/>
            <person name="Jakkamsetti A."/>
            <person name="Pham P."/>
            <person name="Ruth R."/>
            <person name="San Lucas F."/>
            <person name="Warren J."/>
            <person name="Zhang J."/>
            <person name="Zhao Z."/>
            <person name="Zhou C."/>
            <person name="Zhu D."/>
            <person name="Lee S."/>
            <person name="Bess C."/>
            <person name="Blankenburg K."/>
            <person name="Forbes L."/>
            <person name="Fu Q."/>
            <person name="Gubbala S."/>
            <person name="Hirani K."/>
            <person name="Jayaseelan J.C."/>
            <person name="Lara F."/>
            <person name="Munidasa M."/>
            <person name="Palculict T."/>
            <person name="Patil S."/>
            <person name="Pu L.-L."/>
            <person name="Saada N."/>
            <person name="Tang L."/>
            <person name="Weissenberger G."/>
            <person name="Zhu Y."/>
            <person name="Hemphill L."/>
            <person name="Shang Y."/>
            <person name="Youmans B."/>
            <person name="Ayvaz T."/>
            <person name="Ross M."/>
            <person name="Santibanez J."/>
            <person name="Aqrawi P."/>
            <person name="Gross S."/>
            <person name="Joshi V."/>
            <person name="Fowler G."/>
            <person name="Nazareth L."/>
            <person name="Reid J."/>
            <person name="Worley K."/>
            <person name="Petrosino J."/>
            <person name="Highlander S."/>
            <person name="Gibbs R."/>
        </authorList>
    </citation>
    <scope>NUCLEOTIDE SEQUENCE [LARGE SCALE GENOMIC DNA]</scope>
    <source>
        <strain evidence="14">DSM 15272</strain>
    </source>
</reference>
<comment type="caution">
    <text evidence="14">The sequence shown here is derived from an EMBL/GenBank/DDBJ whole genome shotgun (WGS) entry which is preliminary data.</text>
</comment>
<comment type="cofactor">
    <cofactor evidence="11">
        <name>[4Fe-4S] cluster</name>
        <dbReference type="ChEBI" id="CHEBI:49883"/>
    </cofactor>
    <text evidence="11">Binds 1 [4Fe-4S] cluster. The cluster is coordinated with 3 cysteines and an exchangeable S-adenosyl-L-methionine.</text>
</comment>
<keyword evidence="11" id="KW-1015">Disulfide bond</keyword>
<feature type="binding site" evidence="11">
    <location>
        <position position="145"/>
    </location>
    <ligand>
        <name>[4Fe-4S] cluster</name>
        <dbReference type="ChEBI" id="CHEBI:49883"/>
        <note>4Fe-4S-S-AdoMet</note>
    </ligand>
</feature>
<keyword evidence="6 11" id="KW-0808">Transferase</keyword>
<dbReference type="InterPro" id="IPR040072">
    <property type="entry name" value="Methyltransferase_A"/>
</dbReference>
<dbReference type="Gene3D" id="3.20.20.70">
    <property type="entry name" value="Aldolase class I"/>
    <property type="match status" value="1"/>
</dbReference>
<dbReference type="eggNOG" id="COG0820">
    <property type="taxonomic scope" value="Bacteria"/>
</dbReference>